<dbReference type="GO" id="GO:0000981">
    <property type="term" value="F:DNA-binding transcription factor activity, RNA polymerase II-specific"/>
    <property type="evidence" value="ECO:0007669"/>
    <property type="project" value="TreeGrafter"/>
</dbReference>
<protein>
    <recommendedName>
        <fullName evidence="8">C2H2-type domain-containing protein</fullName>
    </recommendedName>
</protein>
<dbReference type="GO" id="GO:0008270">
    <property type="term" value="F:zinc ion binding"/>
    <property type="evidence" value="ECO:0007669"/>
    <property type="project" value="UniProtKB-KW"/>
</dbReference>
<keyword evidence="10" id="KW-1185">Reference proteome</keyword>
<evidence type="ECO:0000256" key="7">
    <source>
        <dbReference type="PROSITE-ProRule" id="PRU00042"/>
    </source>
</evidence>
<dbReference type="SUPFAM" id="SSF57667">
    <property type="entry name" value="beta-beta-alpha zinc fingers"/>
    <property type="match status" value="2"/>
</dbReference>
<dbReference type="InterPro" id="IPR013087">
    <property type="entry name" value="Znf_C2H2_type"/>
</dbReference>
<accession>A0A182ML05</accession>
<dbReference type="FunFam" id="3.30.160.60:FF:000446">
    <property type="entry name" value="Zinc finger protein"/>
    <property type="match status" value="1"/>
</dbReference>
<evidence type="ECO:0000256" key="1">
    <source>
        <dbReference type="ARBA" id="ARBA00004123"/>
    </source>
</evidence>
<dbReference type="PROSITE" id="PS00028">
    <property type="entry name" value="ZINC_FINGER_C2H2_1"/>
    <property type="match status" value="4"/>
</dbReference>
<feature type="domain" description="C2H2-type" evidence="8">
    <location>
        <begin position="169"/>
        <end position="196"/>
    </location>
</feature>
<dbReference type="Gene3D" id="3.30.160.60">
    <property type="entry name" value="Classic Zinc Finger"/>
    <property type="match status" value="3"/>
</dbReference>
<evidence type="ECO:0000256" key="6">
    <source>
        <dbReference type="ARBA" id="ARBA00023242"/>
    </source>
</evidence>
<reference evidence="9" key="2">
    <citation type="submission" date="2020-05" db="UniProtKB">
        <authorList>
            <consortium name="EnsemblMetazoa"/>
        </authorList>
    </citation>
    <scope>IDENTIFICATION</scope>
    <source>
        <strain evidence="9">A-37</strain>
    </source>
</reference>
<sequence length="245" mass="28099">MGFYWPVHLSTVPFTATSTNELKEEYCKNAENIVPTPFYSPPPDQPDTHAQSMIQSEYPHAMIQNQNPTNSPQRTDSSDLSVMGNSTTVLNLTMPAEQSDPSLPNLDDSDKYCKHCDRYFVSQSGLKHHNKARHAGVRPHRCTKCGKRFSELVLLHRHMLRHAPQNKPHKCEHCPKTFCYRNDLRRHMYLHTGAEPYHCAICAKGFARRDHMQKHELTHQSPKKRPLSMDGDLITNVTIVDHPIP</sequence>
<dbReference type="Proteomes" id="UP000075883">
    <property type="component" value="Unassembled WGS sequence"/>
</dbReference>
<evidence type="ECO:0000256" key="3">
    <source>
        <dbReference type="ARBA" id="ARBA00022737"/>
    </source>
</evidence>
<comment type="subcellular location">
    <subcellularLocation>
        <location evidence="1">Nucleus</location>
    </subcellularLocation>
</comment>
<evidence type="ECO:0000256" key="4">
    <source>
        <dbReference type="ARBA" id="ARBA00022771"/>
    </source>
</evidence>
<keyword evidence="2" id="KW-0479">Metal-binding</keyword>
<evidence type="ECO:0000256" key="5">
    <source>
        <dbReference type="ARBA" id="ARBA00022833"/>
    </source>
</evidence>
<dbReference type="Pfam" id="PF00096">
    <property type="entry name" value="zf-C2H2"/>
    <property type="match status" value="3"/>
</dbReference>
<dbReference type="PANTHER" id="PTHR24394:SF29">
    <property type="entry name" value="MYONEURIN"/>
    <property type="match status" value="1"/>
</dbReference>
<dbReference type="EnsemblMetazoa" id="ACUA020841-RA">
    <property type="protein sequence ID" value="ACUA020841-PA"/>
    <property type="gene ID" value="ACUA020841"/>
</dbReference>
<dbReference type="FunFam" id="3.30.160.60:FF:001049">
    <property type="entry name" value="zinc finger protein 319"/>
    <property type="match status" value="1"/>
</dbReference>
<dbReference type="EMBL" id="AXCM01011597">
    <property type="status" value="NOT_ANNOTATED_CDS"/>
    <property type="molecule type" value="Genomic_DNA"/>
</dbReference>
<reference evidence="10" key="1">
    <citation type="submission" date="2013-09" db="EMBL/GenBank/DDBJ databases">
        <title>The Genome Sequence of Anopheles culicifacies species A.</title>
        <authorList>
            <consortium name="The Broad Institute Genomics Platform"/>
            <person name="Neafsey D.E."/>
            <person name="Besansky N."/>
            <person name="Howell P."/>
            <person name="Walton C."/>
            <person name="Young S.K."/>
            <person name="Zeng Q."/>
            <person name="Gargeya S."/>
            <person name="Fitzgerald M."/>
            <person name="Haas B."/>
            <person name="Abouelleil A."/>
            <person name="Allen A.W."/>
            <person name="Alvarado L."/>
            <person name="Arachchi H.M."/>
            <person name="Berlin A.M."/>
            <person name="Chapman S.B."/>
            <person name="Gainer-Dewar J."/>
            <person name="Goldberg J."/>
            <person name="Griggs A."/>
            <person name="Gujja S."/>
            <person name="Hansen M."/>
            <person name="Howarth C."/>
            <person name="Imamovic A."/>
            <person name="Ireland A."/>
            <person name="Larimer J."/>
            <person name="McCowan C."/>
            <person name="Murphy C."/>
            <person name="Pearson M."/>
            <person name="Poon T.W."/>
            <person name="Priest M."/>
            <person name="Roberts A."/>
            <person name="Saif S."/>
            <person name="Shea T."/>
            <person name="Sisk P."/>
            <person name="Sykes S."/>
            <person name="Wortman J."/>
            <person name="Nusbaum C."/>
            <person name="Birren B."/>
        </authorList>
    </citation>
    <scope>NUCLEOTIDE SEQUENCE [LARGE SCALE GENOMIC DNA]</scope>
    <source>
        <strain evidence="10">A-37</strain>
    </source>
</reference>
<feature type="domain" description="C2H2-type" evidence="8">
    <location>
        <begin position="140"/>
        <end position="167"/>
    </location>
</feature>
<dbReference type="PANTHER" id="PTHR24394">
    <property type="entry name" value="ZINC FINGER PROTEIN"/>
    <property type="match status" value="1"/>
</dbReference>
<feature type="domain" description="C2H2-type" evidence="8">
    <location>
        <begin position="111"/>
        <end position="139"/>
    </location>
</feature>
<dbReference type="VEuPathDB" id="VectorBase:ACUA020841"/>
<organism evidence="9 10">
    <name type="scientific">Anopheles culicifacies</name>
    <dbReference type="NCBI Taxonomy" id="139723"/>
    <lineage>
        <taxon>Eukaryota</taxon>
        <taxon>Metazoa</taxon>
        <taxon>Ecdysozoa</taxon>
        <taxon>Arthropoda</taxon>
        <taxon>Hexapoda</taxon>
        <taxon>Insecta</taxon>
        <taxon>Pterygota</taxon>
        <taxon>Neoptera</taxon>
        <taxon>Endopterygota</taxon>
        <taxon>Diptera</taxon>
        <taxon>Nematocera</taxon>
        <taxon>Culicoidea</taxon>
        <taxon>Culicidae</taxon>
        <taxon>Anophelinae</taxon>
        <taxon>Anopheles</taxon>
        <taxon>culicifacies species complex</taxon>
    </lineage>
</organism>
<dbReference type="SMART" id="SM00355">
    <property type="entry name" value="ZnF_C2H2"/>
    <property type="match status" value="4"/>
</dbReference>
<dbReference type="GO" id="GO:0005634">
    <property type="term" value="C:nucleus"/>
    <property type="evidence" value="ECO:0007669"/>
    <property type="project" value="UniProtKB-SubCell"/>
</dbReference>
<evidence type="ECO:0000313" key="10">
    <source>
        <dbReference type="Proteomes" id="UP000075883"/>
    </source>
</evidence>
<feature type="domain" description="C2H2-type" evidence="8">
    <location>
        <begin position="197"/>
        <end position="224"/>
    </location>
</feature>
<dbReference type="InterPro" id="IPR036236">
    <property type="entry name" value="Znf_C2H2_sf"/>
</dbReference>
<keyword evidence="6" id="KW-0539">Nucleus</keyword>
<dbReference type="PROSITE" id="PS50157">
    <property type="entry name" value="ZINC_FINGER_C2H2_2"/>
    <property type="match status" value="4"/>
</dbReference>
<dbReference type="AlphaFoldDB" id="A0A182ML05"/>
<proteinExistence type="predicted"/>
<evidence type="ECO:0000259" key="8">
    <source>
        <dbReference type="PROSITE" id="PS50157"/>
    </source>
</evidence>
<keyword evidence="5" id="KW-0862">Zinc</keyword>
<name>A0A182ML05_9DIPT</name>
<dbReference type="STRING" id="139723.A0A182ML05"/>
<evidence type="ECO:0000256" key="2">
    <source>
        <dbReference type="ARBA" id="ARBA00022723"/>
    </source>
</evidence>
<evidence type="ECO:0000313" key="9">
    <source>
        <dbReference type="EnsemblMetazoa" id="ACUA020841-PA"/>
    </source>
</evidence>
<keyword evidence="4 7" id="KW-0863">Zinc-finger</keyword>
<keyword evidence="3" id="KW-0677">Repeat</keyword>